<dbReference type="Pfam" id="PF04069">
    <property type="entry name" value="OpuAC"/>
    <property type="match status" value="1"/>
</dbReference>
<evidence type="ECO:0000259" key="2">
    <source>
        <dbReference type="Pfam" id="PF04069"/>
    </source>
</evidence>
<gene>
    <name evidence="3" type="ORF">P1P91_09225</name>
</gene>
<evidence type="ECO:0000256" key="1">
    <source>
        <dbReference type="SAM" id="SignalP"/>
    </source>
</evidence>
<dbReference type="RefSeq" id="WP_311882145.1">
    <property type="nucleotide sequence ID" value="NZ_CP119391.1"/>
</dbReference>
<feature type="signal peptide" evidence="1">
    <location>
        <begin position="1"/>
        <end position="31"/>
    </location>
</feature>
<dbReference type="InterPro" id="IPR017783">
    <property type="entry name" value="ABC_choline_sub-bd"/>
</dbReference>
<dbReference type="Gene3D" id="3.40.190.100">
    <property type="entry name" value="Glycine betaine-binding periplasmic protein, domain 2"/>
    <property type="match status" value="1"/>
</dbReference>
<dbReference type="EMBL" id="CP119391">
    <property type="protein sequence ID" value="WNK19061.1"/>
    <property type="molecule type" value="Genomic_DNA"/>
</dbReference>
<protein>
    <submittedName>
        <fullName evidence="3">ABC transporter substrate-binding protein</fullName>
    </submittedName>
</protein>
<dbReference type="Gene3D" id="3.40.190.10">
    <property type="entry name" value="Periplasmic binding protein-like II"/>
    <property type="match status" value="1"/>
</dbReference>
<reference evidence="3 4" key="1">
    <citation type="submission" date="2023-03" db="EMBL/GenBank/DDBJ databases">
        <title>Halomonas sp. nov., isolated from Korean tranditional fermented seafood 'Jeotgal'.</title>
        <authorList>
            <person name="Kim B."/>
            <person name="Shin N.-R."/>
        </authorList>
    </citation>
    <scope>NUCLEOTIDE SEQUENCE [LARGE SCALE GENOMIC DNA]</scope>
    <source>
        <strain evidence="3 4">SG2L-4</strain>
    </source>
</reference>
<dbReference type="CDD" id="cd13640">
    <property type="entry name" value="PBP2_ChoX"/>
    <property type="match status" value="1"/>
</dbReference>
<feature type="chain" id="PRO_5047392139" evidence="1">
    <location>
        <begin position="32"/>
        <end position="322"/>
    </location>
</feature>
<keyword evidence="1" id="KW-0732">Signal</keyword>
<organism evidence="3 4">
    <name type="scientific">Halomonas piscis</name>
    <dbReference type="NCBI Taxonomy" id="3031727"/>
    <lineage>
        <taxon>Bacteria</taxon>
        <taxon>Pseudomonadati</taxon>
        <taxon>Pseudomonadota</taxon>
        <taxon>Gammaproteobacteria</taxon>
        <taxon>Oceanospirillales</taxon>
        <taxon>Halomonadaceae</taxon>
        <taxon>Halomonas</taxon>
    </lineage>
</organism>
<dbReference type="Proteomes" id="UP001301869">
    <property type="component" value="Chromosome"/>
</dbReference>
<proteinExistence type="predicted"/>
<evidence type="ECO:0000313" key="3">
    <source>
        <dbReference type="EMBL" id="WNK19061.1"/>
    </source>
</evidence>
<evidence type="ECO:0000313" key="4">
    <source>
        <dbReference type="Proteomes" id="UP001301869"/>
    </source>
</evidence>
<dbReference type="InterPro" id="IPR007210">
    <property type="entry name" value="ABC_Gly_betaine_transp_sub-bd"/>
</dbReference>
<dbReference type="SUPFAM" id="SSF53850">
    <property type="entry name" value="Periplasmic binding protein-like II"/>
    <property type="match status" value="1"/>
</dbReference>
<sequence length="322" mass="35117">MTLTSAQRRPLMNGVLSTGLLALLAVPVAQAASDETSTLDEVRFGVPPWPGITVKSEVASQLLEALGYDTQQRQLAVSVILNALSQGDLEAYLAGWYPQERDMLAPLLEEGSVIEIVDNIPSAITGIAVTDNAWQAGVRSITDLDEHADRFGSRIYGIEAGSGINDAVLSVIDEGRFGLGDWQLQESSASAMLAQVGQKVEKDEWAAFIGWQPHWMNVAYDMHYLEDADNSGAAELEGHVATVVRADLEELDPNVARFFEQFVVGSEVQSEWVNAYSREERGAEEVAGEWITAHEDTVAEWLDGVTTRDGDPAMEAVRDRLL</sequence>
<keyword evidence="4" id="KW-1185">Reference proteome</keyword>
<name>A0ABY9YWA5_9GAMM</name>
<dbReference type="PROSITE" id="PS51318">
    <property type="entry name" value="TAT"/>
    <property type="match status" value="1"/>
</dbReference>
<accession>A0ABY9YWA5</accession>
<dbReference type="InterPro" id="IPR006311">
    <property type="entry name" value="TAT_signal"/>
</dbReference>
<feature type="domain" description="ABC-type glycine betaine transport system substrate-binding" evidence="2">
    <location>
        <begin position="41"/>
        <end position="292"/>
    </location>
</feature>